<gene>
    <name evidence="1" type="ORF">RND61_08455</name>
</gene>
<proteinExistence type="predicted"/>
<sequence length="96" mass="10754">MGLSVYVENRIHERKHVRGAGASLERIIDRATEGTIFSAIDQYGDTMFNSIQSAALIRELKLMRHGNADLDADIRAIETLANEVVRTYGYIWVSGD</sequence>
<reference evidence="1 2" key="1">
    <citation type="submission" date="2023-09" db="EMBL/GenBank/DDBJ databases">
        <title>Streptomyces sp. nov.: A antagonism against Alternaria gaisen Producing Streptochlin, Isolated from Tamarix root soil.</title>
        <authorList>
            <person name="Chen Y."/>
        </authorList>
    </citation>
    <scope>NUCLEOTIDE SEQUENCE [LARGE SCALE GENOMIC DNA]</scope>
    <source>
        <strain evidence="1 2">TRM76323</strain>
    </source>
</reference>
<dbReference type="Proteomes" id="UP001250181">
    <property type="component" value="Unassembled WGS sequence"/>
</dbReference>
<organism evidence="1 2">
    <name type="scientific">Streptomyces tamarix</name>
    <dbReference type="NCBI Taxonomy" id="3078565"/>
    <lineage>
        <taxon>Bacteria</taxon>
        <taxon>Bacillati</taxon>
        <taxon>Actinomycetota</taxon>
        <taxon>Actinomycetes</taxon>
        <taxon>Kitasatosporales</taxon>
        <taxon>Streptomycetaceae</taxon>
        <taxon>Streptomyces</taxon>
    </lineage>
</organism>
<name>A0ABU3QH66_9ACTN</name>
<accession>A0ABU3QH66</accession>
<comment type="caution">
    <text evidence="1">The sequence shown here is derived from an EMBL/GenBank/DDBJ whole genome shotgun (WGS) entry which is preliminary data.</text>
</comment>
<evidence type="ECO:0000313" key="1">
    <source>
        <dbReference type="EMBL" id="MDT9682104.1"/>
    </source>
</evidence>
<keyword evidence="2" id="KW-1185">Reference proteome</keyword>
<dbReference type="EMBL" id="JAWCTQ010000007">
    <property type="protein sequence ID" value="MDT9682104.1"/>
    <property type="molecule type" value="Genomic_DNA"/>
</dbReference>
<protein>
    <submittedName>
        <fullName evidence="1">Uncharacterized protein</fullName>
    </submittedName>
</protein>
<evidence type="ECO:0000313" key="2">
    <source>
        <dbReference type="Proteomes" id="UP001250181"/>
    </source>
</evidence>
<dbReference type="RefSeq" id="WP_315877187.1">
    <property type="nucleotide sequence ID" value="NZ_JAWCTQ010000007.1"/>
</dbReference>